<dbReference type="OMA" id="RADNIRC"/>
<organism evidence="2 3">
    <name type="scientific">Beta vulgaris subsp. vulgaris</name>
    <name type="common">Beet</name>
    <dbReference type="NCBI Taxonomy" id="3555"/>
    <lineage>
        <taxon>Eukaryota</taxon>
        <taxon>Viridiplantae</taxon>
        <taxon>Streptophyta</taxon>
        <taxon>Embryophyta</taxon>
        <taxon>Tracheophyta</taxon>
        <taxon>Spermatophyta</taxon>
        <taxon>Magnoliopsida</taxon>
        <taxon>eudicotyledons</taxon>
        <taxon>Gunneridae</taxon>
        <taxon>Pentapetalae</taxon>
        <taxon>Caryophyllales</taxon>
        <taxon>Chenopodiaceae</taxon>
        <taxon>Betoideae</taxon>
        <taxon>Beta</taxon>
    </lineage>
</organism>
<dbReference type="InterPro" id="IPR012170">
    <property type="entry name" value="TFIIH_SSL1/p44"/>
</dbReference>
<protein>
    <recommendedName>
        <fullName evidence="1">Ssl1-like domain-containing protein</fullName>
    </recommendedName>
</protein>
<dbReference type="GO" id="GO:0000439">
    <property type="term" value="C:transcription factor TFIIH core complex"/>
    <property type="evidence" value="ECO:0007669"/>
    <property type="project" value="InterPro"/>
</dbReference>
<accession>A0A0J7YP48</accession>
<dbReference type="NCBIfam" id="TIGR00622">
    <property type="entry name" value="ssl1"/>
    <property type="match status" value="1"/>
</dbReference>
<dbReference type="OrthoDB" id="284275at2759"/>
<feature type="domain" description="Ssl1-like" evidence="1">
    <location>
        <begin position="1"/>
        <end position="152"/>
    </location>
</feature>
<evidence type="ECO:0000313" key="3">
    <source>
        <dbReference type="Proteomes" id="UP000035740"/>
    </source>
</evidence>
<dbReference type="GO" id="GO:0006357">
    <property type="term" value="P:regulation of transcription by RNA polymerase II"/>
    <property type="evidence" value="ECO:0007669"/>
    <property type="project" value="TreeGrafter"/>
</dbReference>
<sequence>IITSHGKKAHLLTDLSGNPLSQIRILEAQVDIHTEGEFSLQNSLEMARASLHGVPEYGHREVLVVMSALSSCDPGDVYATIAAMRADNIRCSVVTLSAEMFVCRRLAQMTLGSYSVSAGPGAISALFSAHVAPPIVPGSTVKRRRWVYMGFPMQCSYNYPTLCQCHNRFSYEGYLCPRCKSRCCELPTQCSVCNLTLVSSPHLARSYHHLFPL</sequence>
<gene>
    <name evidence="2" type="ORF">BVRB_036770</name>
</gene>
<name>A0A0J7YP48_BETVV</name>
<dbReference type="PANTHER" id="PTHR12695:SF2">
    <property type="entry name" value="GENERAL TRANSCRIPTION FACTOR IIH SUBUNIT 2-RELATED"/>
    <property type="match status" value="1"/>
</dbReference>
<dbReference type="EMBL" id="KQ110018">
    <property type="protein sequence ID" value="KMS65361.1"/>
    <property type="molecule type" value="Genomic_DNA"/>
</dbReference>
<dbReference type="GO" id="GO:0006351">
    <property type="term" value="P:DNA-templated transcription"/>
    <property type="evidence" value="ECO:0007669"/>
    <property type="project" value="InterPro"/>
</dbReference>
<dbReference type="GO" id="GO:0005675">
    <property type="term" value="C:transcription factor TFIIH holo complex"/>
    <property type="evidence" value="ECO:0007669"/>
    <property type="project" value="TreeGrafter"/>
</dbReference>
<evidence type="ECO:0000259" key="1">
    <source>
        <dbReference type="Pfam" id="PF04056"/>
    </source>
</evidence>
<dbReference type="Gramene" id="KMS65361">
    <property type="protein sequence ID" value="KMS65361"/>
    <property type="gene ID" value="BVRB_036770"/>
</dbReference>
<dbReference type="InterPro" id="IPR007198">
    <property type="entry name" value="Ssl1-like"/>
</dbReference>
<dbReference type="Proteomes" id="UP000035740">
    <property type="component" value="Unassembled WGS sequence"/>
</dbReference>
<feature type="non-terminal residue" evidence="2">
    <location>
        <position position="1"/>
    </location>
</feature>
<dbReference type="GO" id="GO:0006289">
    <property type="term" value="P:nucleotide-excision repair"/>
    <property type="evidence" value="ECO:0007669"/>
    <property type="project" value="InterPro"/>
</dbReference>
<dbReference type="Gene3D" id="3.40.50.410">
    <property type="entry name" value="von Willebrand factor, type A domain"/>
    <property type="match status" value="1"/>
</dbReference>
<reference evidence="2 3" key="1">
    <citation type="journal article" date="2014" name="Nature">
        <title>The genome of the recently domesticated crop plant sugar beet (Beta vulgaris).</title>
        <authorList>
            <person name="Dohm J.C."/>
            <person name="Minoche A.E."/>
            <person name="Holtgrawe D."/>
            <person name="Capella-Gutierrez S."/>
            <person name="Zakrzewski F."/>
            <person name="Tafer H."/>
            <person name="Rupp O."/>
            <person name="Sorensen T.R."/>
            <person name="Stracke R."/>
            <person name="Reinhardt R."/>
            <person name="Goesmann A."/>
            <person name="Kraft T."/>
            <person name="Schulz B."/>
            <person name="Stadler P.F."/>
            <person name="Schmidt T."/>
            <person name="Gabaldon T."/>
            <person name="Lehrach H."/>
            <person name="Weisshaar B."/>
            <person name="Himmelbauer H."/>
        </authorList>
    </citation>
    <scope>NUCLEOTIDE SEQUENCE [LARGE SCALE GENOMIC DNA]</scope>
    <source>
        <tissue evidence="2">Taproot</tissue>
    </source>
</reference>
<dbReference type="InterPro" id="IPR036465">
    <property type="entry name" value="vWFA_dom_sf"/>
</dbReference>
<proteinExistence type="predicted"/>
<dbReference type="AlphaFoldDB" id="A0A0J7YP48"/>
<dbReference type="PANTHER" id="PTHR12695">
    <property type="entry name" value="GENERAL TRANSCRIPTION FACTOR IIH SUBUNIT 2"/>
    <property type="match status" value="1"/>
</dbReference>
<dbReference type="Pfam" id="PF04056">
    <property type="entry name" value="Ssl1"/>
    <property type="match status" value="1"/>
</dbReference>
<keyword evidence="3" id="KW-1185">Reference proteome</keyword>
<evidence type="ECO:0000313" key="2">
    <source>
        <dbReference type="EMBL" id="KMS65361.1"/>
    </source>
</evidence>
<feature type="non-terminal residue" evidence="2">
    <location>
        <position position="213"/>
    </location>
</feature>